<organism evidence="1 2">
    <name type="scientific">Pantoea septica</name>
    <dbReference type="NCBI Taxonomy" id="472695"/>
    <lineage>
        <taxon>Bacteria</taxon>
        <taxon>Pseudomonadati</taxon>
        <taxon>Pseudomonadota</taxon>
        <taxon>Gammaproteobacteria</taxon>
        <taxon>Enterobacterales</taxon>
        <taxon>Erwiniaceae</taxon>
        <taxon>Pantoea</taxon>
    </lineage>
</organism>
<keyword evidence="2" id="KW-1185">Reference proteome</keyword>
<protein>
    <submittedName>
        <fullName evidence="1">Uncharacterized protein</fullName>
    </submittedName>
</protein>
<gene>
    <name evidence="1" type="ORF">HA46_08205</name>
</gene>
<sequence>MKNKIYLPQFDISAEVEIFGNKVTVRYEGNENFPKRLKVKEQYFVVIDGKEKIMVLERKAIGSWQFTLQS</sequence>
<evidence type="ECO:0000313" key="1">
    <source>
        <dbReference type="EMBL" id="ORN00007.1"/>
    </source>
</evidence>
<accession>A0ABX3USX0</accession>
<evidence type="ECO:0000313" key="2">
    <source>
        <dbReference type="Proteomes" id="UP000193785"/>
    </source>
</evidence>
<dbReference type="EMBL" id="MLJJ01000012">
    <property type="protein sequence ID" value="ORN00007.1"/>
    <property type="molecule type" value="Genomic_DNA"/>
</dbReference>
<name>A0ABX3USX0_9GAMM</name>
<proteinExistence type="predicted"/>
<dbReference type="Proteomes" id="UP000193785">
    <property type="component" value="Unassembled WGS sequence"/>
</dbReference>
<comment type="caution">
    <text evidence="1">The sequence shown here is derived from an EMBL/GenBank/DDBJ whole genome shotgun (WGS) entry which is preliminary data.</text>
</comment>
<dbReference type="RefSeq" id="WP_084883641.1">
    <property type="nucleotide sequence ID" value="NZ_MLJJ01000012.1"/>
</dbReference>
<reference evidence="1 2" key="1">
    <citation type="journal article" date="2017" name="Antonie Van Leeuwenhoek">
        <title>Phylogenomic resolution of the bacterial genus Pantoea and its relationship with Erwinia and Tatumella.</title>
        <authorList>
            <person name="Palmer M."/>
            <person name="Steenkamp E.T."/>
            <person name="Coetzee M.P."/>
            <person name="Chan W.Y."/>
            <person name="van Zyl E."/>
            <person name="De Maayer P."/>
            <person name="Coutinho T.A."/>
            <person name="Blom J."/>
            <person name="Smits T.H."/>
            <person name="Duffy B."/>
            <person name="Venter S.N."/>
        </authorList>
    </citation>
    <scope>NUCLEOTIDE SEQUENCE [LARGE SCALE GENOMIC DNA]</scope>
    <source>
        <strain evidence="1 2">LMG 5345</strain>
    </source>
</reference>